<name>A0ABD2QG55_9PLAT</name>
<keyword evidence="3" id="KW-1185">Reference proteome</keyword>
<dbReference type="EMBL" id="JBJKFK010000237">
    <property type="protein sequence ID" value="KAL3318499.1"/>
    <property type="molecule type" value="Genomic_DNA"/>
</dbReference>
<keyword evidence="1" id="KW-0175">Coiled coil</keyword>
<evidence type="ECO:0000313" key="3">
    <source>
        <dbReference type="Proteomes" id="UP001626550"/>
    </source>
</evidence>
<reference evidence="2 3" key="1">
    <citation type="submission" date="2024-11" db="EMBL/GenBank/DDBJ databases">
        <title>Adaptive evolution of stress response genes in parasites aligns with host niche diversity.</title>
        <authorList>
            <person name="Hahn C."/>
            <person name="Resl P."/>
        </authorList>
    </citation>
    <scope>NUCLEOTIDE SEQUENCE [LARGE SCALE GENOMIC DNA]</scope>
    <source>
        <strain evidence="2">EGGRZ-B1_66</strain>
        <tissue evidence="2">Body</tissue>
    </source>
</reference>
<gene>
    <name evidence="2" type="ORF">Ciccas_002841</name>
</gene>
<sequence length="173" mass="20105">MTDELGSEMKQEMSHLIETLEQEASRSWISKIKDVLFGNNYENSLRQCATAIRGLMSKLDSQQRARALQTQTSKAKWKTDLAVLKFDKDALELELLRLLSLVEKLTCQLEEEKKEAAALVMDKQQAERQFEENRCQSAKKILELEEELIQLRQQEASPTELMAQKQRLVRYKT</sequence>
<accession>A0ABD2QG55</accession>
<dbReference type="Proteomes" id="UP001626550">
    <property type="component" value="Unassembled WGS sequence"/>
</dbReference>
<evidence type="ECO:0000313" key="2">
    <source>
        <dbReference type="EMBL" id="KAL3318499.1"/>
    </source>
</evidence>
<protein>
    <submittedName>
        <fullName evidence="2">Uncharacterized protein</fullName>
    </submittedName>
</protein>
<dbReference type="AlphaFoldDB" id="A0ABD2QG55"/>
<feature type="coiled-coil region" evidence="1">
    <location>
        <begin position="88"/>
        <end position="141"/>
    </location>
</feature>
<comment type="caution">
    <text evidence="2">The sequence shown here is derived from an EMBL/GenBank/DDBJ whole genome shotgun (WGS) entry which is preliminary data.</text>
</comment>
<evidence type="ECO:0000256" key="1">
    <source>
        <dbReference type="SAM" id="Coils"/>
    </source>
</evidence>
<organism evidence="2 3">
    <name type="scientific">Cichlidogyrus casuarinus</name>
    <dbReference type="NCBI Taxonomy" id="1844966"/>
    <lineage>
        <taxon>Eukaryota</taxon>
        <taxon>Metazoa</taxon>
        <taxon>Spiralia</taxon>
        <taxon>Lophotrochozoa</taxon>
        <taxon>Platyhelminthes</taxon>
        <taxon>Monogenea</taxon>
        <taxon>Monopisthocotylea</taxon>
        <taxon>Dactylogyridea</taxon>
        <taxon>Ancyrocephalidae</taxon>
        <taxon>Cichlidogyrus</taxon>
    </lineage>
</organism>
<proteinExistence type="predicted"/>